<evidence type="ECO:0000256" key="4">
    <source>
        <dbReference type="PROSITE-ProRule" id="PRU00335"/>
    </source>
</evidence>
<dbReference type="PANTHER" id="PTHR47506">
    <property type="entry name" value="TRANSCRIPTIONAL REGULATORY PROTEIN"/>
    <property type="match status" value="1"/>
</dbReference>
<evidence type="ECO:0000256" key="1">
    <source>
        <dbReference type="ARBA" id="ARBA00023015"/>
    </source>
</evidence>
<dbReference type="Gene3D" id="1.10.357.10">
    <property type="entry name" value="Tetracycline Repressor, domain 2"/>
    <property type="match status" value="1"/>
</dbReference>
<keyword evidence="1" id="KW-0805">Transcription regulation</keyword>
<keyword evidence="2 4" id="KW-0238">DNA-binding</keyword>
<dbReference type="InterPro" id="IPR009057">
    <property type="entry name" value="Homeodomain-like_sf"/>
</dbReference>
<reference evidence="6 7" key="1">
    <citation type="submission" date="2022-06" db="EMBL/GenBank/DDBJ databases">
        <title>Genomic Encyclopedia of Archaeal and Bacterial Type Strains, Phase II (KMG-II): from individual species to whole genera.</title>
        <authorList>
            <person name="Goeker M."/>
        </authorList>
    </citation>
    <scope>NUCLEOTIDE SEQUENCE [LARGE SCALE GENOMIC DNA]</scope>
    <source>
        <strain evidence="6 7">DSM 45037</strain>
    </source>
</reference>
<evidence type="ECO:0000313" key="6">
    <source>
        <dbReference type="EMBL" id="MCP2160893.1"/>
    </source>
</evidence>
<evidence type="ECO:0000256" key="3">
    <source>
        <dbReference type="ARBA" id="ARBA00023163"/>
    </source>
</evidence>
<accession>A0ABT1H2T3</accession>
<evidence type="ECO:0000259" key="5">
    <source>
        <dbReference type="PROSITE" id="PS50977"/>
    </source>
</evidence>
<dbReference type="Pfam" id="PF00440">
    <property type="entry name" value="TetR_N"/>
    <property type="match status" value="1"/>
</dbReference>
<dbReference type="PROSITE" id="PS50977">
    <property type="entry name" value="HTH_TETR_2"/>
    <property type="match status" value="1"/>
</dbReference>
<proteinExistence type="predicted"/>
<evidence type="ECO:0000313" key="7">
    <source>
        <dbReference type="Proteomes" id="UP001205740"/>
    </source>
</evidence>
<dbReference type="InterPro" id="IPR001647">
    <property type="entry name" value="HTH_TetR"/>
</dbReference>
<evidence type="ECO:0000256" key="2">
    <source>
        <dbReference type="ARBA" id="ARBA00023125"/>
    </source>
</evidence>
<dbReference type="EMBL" id="JAMTCG010000003">
    <property type="protein sequence ID" value="MCP2160893.1"/>
    <property type="molecule type" value="Genomic_DNA"/>
</dbReference>
<name>A0ABT1H2T3_9NOCA</name>
<keyword evidence="3" id="KW-0804">Transcription</keyword>
<feature type="domain" description="HTH tetR-type" evidence="5">
    <location>
        <begin position="1"/>
        <end position="55"/>
    </location>
</feature>
<dbReference type="SUPFAM" id="SSF48498">
    <property type="entry name" value="Tetracyclin repressor-like, C-terminal domain"/>
    <property type="match status" value="1"/>
</dbReference>
<dbReference type="Pfam" id="PF21993">
    <property type="entry name" value="TetR_C_13_2"/>
    <property type="match status" value="1"/>
</dbReference>
<dbReference type="RefSeq" id="WP_253654452.1">
    <property type="nucleotide sequence ID" value="NZ_BAAAOE010000003.1"/>
</dbReference>
<gene>
    <name evidence="6" type="ORF">LX12_002080</name>
</gene>
<dbReference type="InterPro" id="IPR054156">
    <property type="entry name" value="YxaF_TetR_C"/>
</dbReference>
<dbReference type="SUPFAM" id="SSF46689">
    <property type="entry name" value="Homeodomain-like"/>
    <property type="match status" value="1"/>
</dbReference>
<dbReference type="Proteomes" id="UP001205740">
    <property type="component" value="Unassembled WGS sequence"/>
</dbReference>
<dbReference type="PANTHER" id="PTHR47506:SF3">
    <property type="entry name" value="HTH-TYPE TRANSCRIPTIONAL REGULATOR LMRA"/>
    <property type="match status" value="1"/>
</dbReference>
<dbReference type="InterPro" id="IPR036271">
    <property type="entry name" value="Tet_transcr_reg_TetR-rel_C_sf"/>
</dbReference>
<keyword evidence="7" id="KW-1185">Reference proteome</keyword>
<feature type="DNA-binding region" description="H-T-H motif" evidence="4">
    <location>
        <begin position="18"/>
        <end position="37"/>
    </location>
</feature>
<comment type="caution">
    <text evidence="6">The sequence shown here is derived from an EMBL/GenBank/DDBJ whole genome shotgun (WGS) entry which is preliminary data.</text>
</comment>
<protein>
    <submittedName>
        <fullName evidence="6">Transcriptional regulator, TetR family</fullName>
    </submittedName>
</protein>
<sequence>MVHSAIGLMQRRGAAAVTVDAVLADSGAPRGSVYHHFPGGRDEIVAAALQASGDVIGAMLTSPGHRAPAELLDLFVDFWTRQLLDSDFTAGCPVVGAAVSGPEVDPHLAELVADIFATWHRTLAAALTESGVDETRSRTLASTAIAAVEGALLLSRSQRSMDPLHDVAGELRTLLEAAIRS</sequence>
<organism evidence="6 7">
    <name type="scientific">Williamsia serinedens</name>
    <dbReference type="NCBI Taxonomy" id="391736"/>
    <lineage>
        <taxon>Bacteria</taxon>
        <taxon>Bacillati</taxon>
        <taxon>Actinomycetota</taxon>
        <taxon>Actinomycetes</taxon>
        <taxon>Mycobacteriales</taxon>
        <taxon>Nocardiaceae</taxon>
        <taxon>Williamsia</taxon>
    </lineage>
</organism>